<dbReference type="AlphaFoldDB" id="A0A699YY99"/>
<dbReference type="GO" id="GO:0005737">
    <property type="term" value="C:cytoplasm"/>
    <property type="evidence" value="ECO:0007669"/>
    <property type="project" value="TreeGrafter"/>
</dbReference>
<dbReference type="CDD" id="cd03112">
    <property type="entry name" value="CobW-like"/>
    <property type="match status" value="1"/>
</dbReference>
<keyword evidence="2" id="KW-0378">Hydrolase</keyword>
<dbReference type="InterPro" id="IPR011629">
    <property type="entry name" value="CobW-like_C"/>
</dbReference>
<dbReference type="PANTHER" id="PTHR13748:SF70">
    <property type="entry name" value="COBW_HYPB_UREG NUCLEOTIDE-BINDING DOMAIN-CONTAINING PROTEIN"/>
    <property type="match status" value="1"/>
</dbReference>
<comment type="catalytic activity">
    <reaction evidence="5">
        <text>GTP + H2O = GDP + phosphate + H(+)</text>
        <dbReference type="Rhea" id="RHEA:19669"/>
        <dbReference type="ChEBI" id="CHEBI:15377"/>
        <dbReference type="ChEBI" id="CHEBI:15378"/>
        <dbReference type="ChEBI" id="CHEBI:37565"/>
        <dbReference type="ChEBI" id="CHEBI:43474"/>
        <dbReference type="ChEBI" id="CHEBI:58189"/>
    </reaction>
    <physiologicalReaction direction="left-to-right" evidence="5">
        <dbReference type="Rhea" id="RHEA:19670"/>
    </physiologicalReaction>
</comment>
<dbReference type="GO" id="GO:0000166">
    <property type="term" value="F:nucleotide binding"/>
    <property type="evidence" value="ECO:0007669"/>
    <property type="project" value="UniProtKB-KW"/>
</dbReference>
<evidence type="ECO:0008006" key="10">
    <source>
        <dbReference type="Google" id="ProtNLM"/>
    </source>
</evidence>
<dbReference type="EMBL" id="BLLF01000133">
    <property type="protein sequence ID" value="GFH08042.1"/>
    <property type="molecule type" value="Genomic_DNA"/>
</dbReference>
<feature type="non-terminal residue" evidence="8">
    <location>
        <position position="1"/>
    </location>
</feature>
<name>A0A699YY99_HAELA</name>
<dbReference type="InterPro" id="IPR027417">
    <property type="entry name" value="P-loop_NTPase"/>
</dbReference>
<accession>A0A699YY99</accession>
<keyword evidence="1" id="KW-0547">Nucleotide-binding</keyword>
<dbReference type="InterPro" id="IPR036627">
    <property type="entry name" value="CobW-likC_sf"/>
</dbReference>
<evidence type="ECO:0000256" key="5">
    <source>
        <dbReference type="ARBA" id="ARBA00049117"/>
    </source>
</evidence>
<dbReference type="PANTHER" id="PTHR13748">
    <property type="entry name" value="COBW-RELATED"/>
    <property type="match status" value="1"/>
</dbReference>
<dbReference type="InterPro" id="IPR051316">
    <property type="entry name" value="Zinc-reg_GTPase_activator"/>
</dbReference>
<dbReference type="Gene3D" id="3.40.50.300">
    <property type="entry name" value="P-loop containing nucleotide triphosphate hydrolases"/>
    <property type="match status" value="2"/>
</dbReference>
<comment type="caution">
    <text evidence="8">The sequence shown here is derived from an EMBL/GenBank/DDBJ whole genome shotgun (WGS) entry which is preliminary data.</text>
</comment>
<dbReference type="Gene3D" id="3.30.1220.10">
    <property type="entry name" value="CobW-like, C-terminal domain"/>
    <property type="match status" value="1"/>
</dbReference>
<comment type="similarity">
    <text evidence="4">Belongs to the SIMIBI class G3E GTPase family. ZNG1 subfamily.</text>
</comment>
<dbReference type="Proteomes" id="UP000485058">
    <property type="component" value="Unassembled WGS sequence"/>
</dbReference>
<dbReference type="SUPFAM" id="SSF52540">
    <property type="entry name" value="P-loop containing nucleoside triphosphate hydrolases"/>
    <property type="match status" value="1"/>
</dbReference>
<keyword evidence="3" id="KW-0143">Chaperone</keyword>
<sequence>TLVNHILSNKQGLRVAVIENEYGEVGIDDALVMESREEVCTVSSSTPQAVLSSRSDTVHVQILEMNNGCICCTVRGDLIRILGKLARRKGKLDSVLIETTGLANPGPVIQTFFVDDNVKVAFGDKLLLNKVDLVTAAEKDALCTRLRKINAGAKIIECQHSKVDLGMLLGVHAFSLDSLLERDPDFLHDDRVSSVGIEAEGSCNMQKLNEWLSKLLQERGVDLFRSKGVLSVAGSPHKHVFQGVHMLLQ</sequence>
<dbReference type="GO" id="GO:0016787">
    <property type="term" value="F:hydrolase activity"/>
    <property type="evidence" value="ECO:0007669"/>
    <property type="project" value="UniProtKB-KW"/>
</dbReference>
<dbReference type="Pfam" id="PF07683">
    <property type="entry name" value="CobW_C"/>
    <property type="match status" value="1"/>
</dbReference>
<evidence type="ECO:0000256" key="3">
    <source>
        <dbReference type="ARBA" id="ARBA00023186"/>
    </source>
</evidence>
<reference evidence="8 9" key="1">
    <citation type="submission" date="2020-02" db="EMBL/GenBank/DDBJ databases">
        <title>Draft genome sequence of Haematococcus lacustris strain NIES-144.</title>
        <authorList>
            <person name="Morimoto D."/>
            <person name="Nakagawa S."/>
            <person name="Yoshida T."/>
            <person name="Sawayama S."/>
        </authorList>
    </citation>
    <scope>NUCLEOTIDE SEQUENCE [LARGE SCALE GENOMIC DNA]</scope>
    <source>
        <strain evidence="8 9">NIES-144</strain>
    </source>
</reference>
<evidence type="ECO:0000313" key="8">
    <source>
        <dbReference type="EMBL" id="GFH08042.1"/>
    </source>
</evidence>
<evidence type="ECO:0000259" key="7">
    <source>
        <dbReference type="Pfam" id="PF07683"/>
    </source>
</evidence>
<dbReference type="Pfam" id="PF02492">
    <property type="entry name" value="cobW"/>
    <property type="match status" value="1"/>
</dbReference>
<keyword evidence="9" id="KW-1185">Reference proteome</keyword>
<gene>
    <name evidence="8" type="ORF">HaLaN_02940</name>
</gene>
<evidence type="ECO:0000313" key="9">
    <source>
        <dbReference type="Proteomes" id="UP000485058"/>
    </source>
</evidence>
<feature type="non-terminal residue" evidence="8">
    <location>
        <position position="249"/>
    </location>
</feature>
<feature type="domain" description="CobW/HypB/UreG nucleotide-binding" evidence="6">
    <location>
        <begin position="1"/>
        <end position="117"/>
    </location>
</feature>
<organism evidence="8 9">
    <name type="scientific">Haematococcus lacustris</name>
    <name type="common">Green alga</name>
    <name type="synonym">Haematococcus pluvialis</name>
    <dbReference type="NCBI Taxonomy" id="44745"/>
    <lineage>
        <taxon>Eukaryota</taxon>
        <taxon>Viridiplantae</taxon>
        <taxon>Chlorophyta</taxon>
        <taxon>core chlorophytes</taxon>
        <taxon>Chlorophyceae</taxon>
        <taxon>CS clade</taxon>
        <taxon>Chlamydomonadales</taxon>
        <taxon>Haematococcaceae</taxon>
        <taxon>Haematococcus</taxon>
    </lineage>
</organism>
<evidence type="ECO:0000256" key="4">
    <source>
        <dbReference type="ARBA" id="ARBA00034320"/>
    </source>
</evidence>
<evidence type="ECO:0000256" key="1">
    <source>
        <dbReference type="ARBA" id="ARBA00022741"/>
    </source>
</evidence>
<dbReference type="InterPro" id="IPR003495">
    <property type="entry name" value="CobW/HypB/UreG_nucleotide-bd"/>
</dbReference>
<feature type="domain" description="CobW C-terminal" evidence="7">
    <location>
        <begin position="192"/>
        <end position="248"/>
    </location>
</feature>
<evidence type="ECO:0000256" key="2">
    <source>
        <dbReference type="ARBA" id="ARBA00022801"/>
    </source>
</evidence>
<evidence type="ECO:0000259" key="6">
    <source>
        <dbReference type="Pfam" id="PF02492"/>
    </source>
</evidence>
<protein>
    <recommendedName>
        <fullName evidence="10">CobW C-terminal domain-containing protein</fullName>
    </recommendedName>
</protein>
<proteinExistence type="inferred from homology"/>
<dbReference type="SUPFAM" id="SSF90002">
    <property type="entry name" value="Hypothetical protein YjiA, C-terminal domain"/>
    <property type="match status" value="1"/>
</dbReference>